<reference evidence="3" key="1">
    <citation type="submission" date="2023-10" db="EMBL/GenBank/DDBJ databases">
        <authorList>
            <person name="Hackl T."/>
        </authorList>
    </citation>
    <scope>NUCLEOTIDE SEQUENCE</scope>
</reference>
<organism evidence="3 4">
    <name type="scientific">Anthostomella pinea</name>
    <dbReference type="NCBI Taxonomy" id="933095"/>
    <lineage>
        <taxon>Eukaryota</taxon>
        <taxon>Fungi</taxon>
        <taxon>Dikarya</taxon>
        <taxon>Ascomycota</taxon>
        <taxon>Pezizomycotina</taxon>
        <taxon>Sordariomycetes</taxon>
        <taxon>Xylariomycetidae</taxon>
        <taxon>Xylariales</taxon>
        <taxon>Xylariaceae</taxon>
        <taxon>Anthostomella</taxon>
    </lineage>
</organism>
<keyword evidence="1" id="KW-0732">Signal</keyword>
<feature type="signal peptide" evidence="1">
    <location>
        <begin position="1"/>
        <end position="19"/>
    </location>
</feature>
<dbReference type="SUPFAM" id="SSF53335">
    <property type="entry name" value="S-adenosyl-L-methionine-dependent methyltransferases"/>
    <property type="match status" value="1"/>
</dbReference>
<gene>
    <name evidence="3" type="ORF">KHLLAP_LOCUS6350</name>
</gene>
<evidence type="ECO:0000256" key="1">
    <source>
        <dbReference type="SAM" id="SignalP"/>
    </source>
</evidence>
<dbReference type="CDD" id="cd02440">
    <property type="entry name" value="AdoMet_MTases"/>
    <property type="match status" value="1"/>
</dbReference>
<dbReference type="AlphaFoldDB" id="A0AAI8YII7"/>
<protein>
    <submittedName>
        <fullName evidence="3">Uu.00g000120.m01.CDS01</fullName>
    </submittedName>
</protein>
<proteinExistence type="predicted"/>
<dbReference type="Proteomes" id="UP001295740">
    <property type="component" value="Unassembled WGS sequence"/>
</dbReference>
<dbReference type="EMBL" id="CAUWAG010000008">
    <property type="protein sequence ID" value="CAJ2505882.1"/>
    <property type="molecule type" value="Genomic_DNA"/>
</dbReference>
<evidence type="ECO:0000313" key="4">
    <source>
        <dbReference type="Proteomes" id="UP001295740"/>
    </source>
</evidence>
<comment type="caution">
    <text evidence="3">The sequence shown here is derived from an EMBL/GenBank/DDBJ whole genome shotgun (WGS) entry which is preliminary data.</text>
</comment>
<dbReference type="InterPro" id="IPR041698">
    <property type="entry name" value="Methyltransf_25"/>
</dbReference>
<feature type="domain" description="Methyltransferase" evidence="2">
    <location>
        <begin position="148"/>
        <end position="219"/>
    </location>
</feature>
<name>A0AAI8YII7_9PEZI</name>
<keyword evidence="4" id="KW-1185">Reference proteome</keyword>
<dbReference type="Gene3D" id="3.40.50.150">
    <property type="entry name" value="Vaccinia Virus protein VP39"/>
    <property type="match status" value="1"/>
</dbReference>
<evidence type="ECO:0000313" key="3">
    <source>
        <dbReference type="EMBL" id="CAJ2505882.1"/>
    </source>
</evidence>
<feature type="chain" id="PRO_5042494638" evidence="1">
    <location>
        <begin position="20"/>
        <end position="249"/>
    </location>
</feature>
<dbReference type="Pfam" id="PF13649">
    <property type="entry name" value="Methyltransf_25"/>
    <property type="match status" value="1"/>
</dbReference>
<dbReference type="InterPro" id="IPR029063">
    <property type="entry name" value="SAM-dependent_MTases_sf"/>
</dbReference>
<sequence length="249" mass="27135">MKFISSLFALAPLASLAAAAGKDGSIELFKDLACKDEVGTIKMDKSKQCTKLGEPIKSFKDPGNLPKNCCGSFFEDDNCTKFIGNVLARNEYEHWRDEKSLLRGGSYALYAHWAATYNHDDVKNYNYAAPVIVAQIVLASASLFKGPILDACCGTGLVGEVLAQDGATTIDGIDLSPDILKVAGQTGVYRNFEIGDLGENIAKPDGTYDIVARLCRDLHARSIQVLTMDLHVKRKGRDQANMIVLRNNK</sequence>
<accession>A0AAI8YII7</accession>
<evidence type="ECO:0000259" key="2">
    <source>
        <dbReference type="Pfam" id="PF13649"/>
    </source>
</evidence>